<organism evidence="1 2">
    <name type="scientific">Smittium mucronatum</name>
    <dbReference type="NCBI Taxonomy" id="133383"/>
    <lineage>
        <taxon>Eukaryota</taxon>
        <taxon>Fungi</taxon>
        <taxon>Fungi incertae sedis</taxon>
        <taxon>Zoopagomycota</taxon>
        <taxon>Kickxellomycotina</taxon>
        <taxon>Harpellomycetes</taxon>
        <taxon>Harpellales</taxon>
        <taxon>Legeriomycetaceae</taxon>
        <taxon>Smittium</taxon>
    </lineage>
</organism>
<evidence type="ECO:0000313" key="1">
    <source>
        <dbReference type="EMBL" id="OLY85647.1"/>
    </source>
</evidence>
<dbReference type="Proteomes" id="UP000187455">
    <property type="component" value="Unassembled WGS sequence"/>
</dbReference>
<keyword evidence="2" id="KW-1185">Reference proteome</keyword>
<evidence type="ECO:0000313" key="2">
    <source>
        <dbReference type="Proteomes" id="UP000187455"/>
    </source>
</evidence>
<comment type="caution">
    <text evidence="1">The sequence shown here is derived from an EMBL/GenBank/DDBJ whole genome shotgun (WGS) entry which is preliminary data.</text>
</comment>
<accession>A0A1R0H964</accession>
<name>A0A1R0H964_9FUNG</name>
<protein>
    <submittedName>
        <fullName evidence="1">Uncharacterized protein</fullName>
    </submittedName>
</protein>
<reference evidence="1 2" key="1">
    <citation type="journal article" date="2016" name="Mol. Biol. Evol.">
        <title>Genome-Wide Survey of Gut Fungi (Harpellales) Reveals the First Horizontally Transferred Ubiquitin Gene from a Mosquito Host.</title>
        <authorList>
            <person name="Wang Y."/>
            <person name="White M.M."/>
            <person name="Kvist S."/>
            <person name="Moncalvo J.M."/>
        </authorList>
    </citation>
    <scope>NUCLEOTIDE SEQUENCE [LARGE SCALE GENOMIC DNA]</scope>
    <source>
        <strain evidence="1 2">ALG-7-W6</strain>
    </source>
</reference>
<dbReference type="OrthoDB" id="1112565at2759"/>
<sequence length="218" mass="25209">MNKYEARNHLFKDIDFRVESILKTDTESLKDMVKVLESKINELESYKNAIEYGKFENKSPASAGRIPNKSVAFKDSNDSIYDLDRFRTITPWYGKEQIEPKSKGILRSLNNKRFEACAFCGDKLNLERYGLNNNDLKDISYCCTDCDFKLDSSKIDSYIDGSRIDGAQVINKFQRMVIGSEDILDDYEFMYHTSLSRKKCSDCHESLGKVKIFNFISI</sequence>
<proteinExistence type="predicted"/>
<dbReference type="AlphaFoldDB" id="A0A1R0H964"/>
<gene>
    <name evidence="1" type="ORF">AYI68_g156</name>
</gene>
<dbReference type="EMBL" id="LSSL01000047">
    <property type="protein sequence ID" value="OLY85647.1"/>
    <property type="molecule type" value="Genomic_DNA"/>
</dbReference>